<dbReference type="Proteomes" id="UP000027946">
    <property type="component" value="Unassembled WGS sequence"/>
</dbReference>
<dbReference type="GO" id="GO:0016779">
    <property type="term" value="F:nucleotidyltransferase activity"/>
    <property type="evidence" value="ECO:0007669"/>
    <property type="project" value="UniProtKB-KW"/>
</dbReference>
<evidence type="ECO:0000313" key="1">
    <source>
        <dbReference type="EMBL" id="KDR96713.1"/>
    </source>
</evidence>
<gene>
    <name evidence="1" type="ORF">CLIT_2c03190</name>
</gene>
<dbReference type="SUPFAM" id="SSF56801">
    <property type="entry name" value="Acetyl-CoA synthetase-like"/>
    <property type="match status" value="1"/>
</dbReference>
<evidence type="ECO:0000313" key="2">
    <source>
        <dbReference type="Proteomes" id="UP000027946"/>
    </source>
</evidence>
<comment type="caution">
    <text evidence="1">The sequence shown here is derived from an EMBL/GenBank/DDBJ whole genome shotgun (WGS) entry which is preliminary data.</text>
</comment>
<dbReference type="PANTHER" id="PTHR36932:SF1">
    <property type="entry name" value="CAPSULAR POLYSACCHARIDE BIOSYNTHESIS PROTEIN"/>
    <property type="match status" value="1"/>
</dbReference>
<dbReference type="PANTHER" id="PTHR36932">
    <property type="entry name" value="CAPSULAR POLYSACCHARIDE BIOSYNTHESIS PROTEIN"/>
    <property type="match status" value="1"/>
</dbReference>
<dbReference type="STRING" id="1121324.CLIT_2c03190"/>
<dbReference type="InterPro" id="IPR053158">
    <property type="entry name" value="CapK_Type1_Caps_Biosynth"/>
</dbReference>
<dbReference type="AlphaFoldDB" id="A0A069RIU4"/>
<proteinExistence type="predicted"/>
<keyword evidence="2" id="KW-1185">Reference proteome</keyword>
<dbReference type="Gene3D" id="3.40.50.12780">
    <property type="entry name" value="N-terminal domain of ligase-like"/>
    <property type="match status" value="1"/>
</dbReference>
<name>A0A069RIU4_PEPLI</name>
<keyword evidence="1" id="KW-0548">Nucleotidyltransferase</keyword>
<organism evidence="1 2">
    <name type="scientific">Peptoclostridium litorale DSM 5388</name>
    <dbReference type="NCBI Taxonomy" id="1121324"/>
    <lineage>
        <taxon>Bacteria</taxon>
        <taxon>Bacillati</taxon>
        <taxon>Bacillota</taxon>
        <taxon>Clostridia</taxon>
        <taxon>Peptostreptococcales</taxon>
        <taxon>Peptoclostridiaceae</taxon>
        <taxon>Peptoclostridium</taxon>
    </lineage>
</organism>
<sequence>MKSLKSRFELSILNIIIKMYSIKRAEHFAPEKIKSIQRLRLQKLLKHTLSNSEFYRSYYKSRGITINDIYDVHLKDLPIINKKIMMEHFDQFVCDKALKRFELENFIADAYTQGQKYKGLYEVIHTSGSSGTVGIFVYGPNDWATLKALTITRVAKPKISLFHKTKLAYIGLIHGHYAGISLTQDAPKLFFDFLPIDVNEKLEQVLLKLNDFQPESLSGYSSLIHMLAEEQLNGNLSINPKRVMCSANALTPGMHSVIKSAFGIDPINFYAASESIGMASPCDSHGTIHLFNDWHCFEFVDNDYNVVIPGSPGNLILTNLYNYTQPLIRYQMNDEIMLKTNRCECSWPFPEIEEIAGREEEFLWFERADGSRDNIHPSLMVEFMVPGLERFQIIQTGKNKLLMKAIIRDDIENVIPNIQNMMRAILNTKDFSETVRFDIEIVDEIKNDPVTGKFKLIIPYKV</sequence>
<dbReference type="EMBL" id="JJMM01000002">
    <property type="protein sequence ID" value="KDR96713.1"/>
    <property type="molecule type" value="Genomic_DNA"/>
</dbReference>
<protein>
    <submittedName>
        <fullName evidence="1">Putative adenylyltransferase</fullName>
    </submittedName>
</protein>
<dbReference type="RefSeq" id="WP_038261312.1">
    <property type="nucleotide sequence ID" value="NZ_FSRH01000001.1"/>
</dbReference>
<reference evidence="1 2" key="1">
    <citation type="submission" date="2014-03" db="EMBL/GenBank/DDBJ databases">
        <title>Genome sequence of Clostridium litorale W6, DSM 5388.</title>
        <authorList>
            <person name="Poehlein A."/>
            <person name="Jagirdar A."/>
            <person name="Khonsari B."/>
            <person name="Chibani C.M."/>
            <person name="Gutierrez Gutierrez D.A."/>
            <person name="Davydova E."/>
            <person name="Alghaithi H.S."/>
            <person name="Nair K.P."/>
            <person name="Dhamotharan K."/>
            <person name="Chandran L."/>
            <person name="G W."/>
            <person name="Daniel R."/>
        </authorList>
    </citation>
    <scope>NUCLEOTIDE SEQUENCE [LARGE SCALE GENOMIC DNA]</scope>
    <source>
        <strain evidence="1 2">W6</strain>
    </source>
</reference>
<accession>A0A069RIU4</accession>
<dbReference type="OrthoDB" id="580775at2"/>
<dbReference type="InterPro" id="IPR042099">
    <property type="entry name" value="ANL_N_sf"/>
</dbReference>
<dbReference type="eggNOG" id="COG1541">
    <property type="taxonomic scope" value="Bacteria"/>
</dbReference>
<keyword evidence="1" id="KW-0808">Transferase</keyword>